<dbReference type="InterPro" id="IPR011659">
    <property type="entry name" value="WD40"/>
</dbReference>
<proteinExistence type="inferred from homology"/>
<dbReference type="PANTHER" id="PTHR36842">
    <property type="entry name" value="PROTEIN TOLB HOMOLOG"/>
    <property type="match status" value="1"/>
</dbReference>
<evidence type="ECO:0000256" key="2">
    <source>
        <dbReference type="SAM" id="MobiDB-lite"/>
    </source>
</evidence>
<evidence type="ECO:0000313" key="4">
    <source>
        <dbReference type="Proteomes" id="UP000316852"/>
    </source>
</evidence>
<name>A0A538T9U7_UNCEI</name>
<organism evidence="3 4">
    <name type="scientific">Eiseniibacteriota bacterium</name>
    <dbReference type="NCBI Taxonomy" id="2212470"/>
    <lineage>
        <taxon>Bacteria</taxon>
        <taxon>Candidatus Eiseniibacteriota</taxon>
    </lineage>
</organism>
<dbReference type="SUPFAM" id="SSF82171">
    <property type="entry name" value="DPP6 N-terminal domain-like"/>
    <property type="match status" value="1"/>
</dbReference>
<dbReference type="Pfam" id="PF07676">
    <property type="entry name" value="PD40"/>
    <property type="match status" value="5"/>
</dbReference>
<comment type="similarity">
    <text evidence="1">Belongs to the TolB family.</text>
</comment>
<protein>
    <recommendedName>
        <fullName evidence="5">Bacterial surface antigen (D15) domain-containing protein</fullName>
    </recommendedName>
</protein>
<dbReference type="EMBL" id="VBOW01000014">
    <property type="protein sequence ID" value="TMQ60411.1"/>
    <property type="molecule type" value="Genomic_DNA"/>
</dbReference>
<dbReference type="AlphaFoldDB" id="A0A538T9U7"/>
<comment type="caution">
    <text evidence="3">The sequence shown here is derived from an EMBL/GenBank/DDBJ whole genome shotgun (WGS) entry which is preliminary data.</text>
</comment>
<dbReference type="Gene3D" id="2.120.10.30">
    <property type="entry name" value="TolB, C-terminal domain"/>
    <property type="match status" value="2"/>
</dbReference>
<sequence length="1031" mass="113911">MNRSSRPEDSSVSRRRARLAVTLLLGLGGVAAPAPSAAQYFGQNKVHYKDFHWSVLKTEHFDVYYYRGEEEAVQDAAVMAERAYKRLSRVLDHQIKAKVPLVLYASHTDFEQTNITPELIGVGTGGVTEFLKRRVFLPFTGSYGELDHVLTHELVHAFQVDILFGDRQGLVGNPFASSPPLWFMEGMAEYLSIAEIDTNTKMWLRDASLEGYLTQIRTLEYVGDIRVYRFGQSIFEFIADTYGIQKIGEILKRTRRLGSLDKALESSTGLSVDVLSKKWTESVRKEYLPQIADYDKADRIATKLTDAERDLSNFNVAPSVSPTGTQMVFISDRSMYNDLYLASALDGRVFKKLVEGERTGSFETLRFFNTSIAWAPDESQIAVPAKIGGQDAIYLIEIPSGKVKEKLKFGLDAIYSPTWSPDGRRLAFVGLKEGHSKLYISDVDGKNLREVLGGKYAIRDPSWSPDGTRIVFATDQGPDTDVKRLIFGKLRIAIFEVGSGKVTVLPNQHGSNISPQWGPGGSSIVFVSDRFGVPNIFRMDLATGEAVRLSNLLSGVSGIVPESPCVSLSRDGKRLLFSAFARGGWDIYSIRDVPKFLVSPPVVAAHFSEAPLLAQAGTSEGVSDPIRGAQDPLPAPDRPSPEVTAPEAAGAAADTTRASVQDTTLALYVRQAYREPLVDSTTFRHAPYRPKFSRDYVSGGAFFASNIGFAGSTVMSFSDVLGNHNILAALNLFGDLANSDIYLAYSNLAHRTNYTVAAFQYRTDLLLFSSPSSDQVESQVYRGGAFLLSWPFTRFRRVEYGVEAAALDKGVLLYNYDLGTVSQQAKDKTYLYVAPNAALVADNALYGSTGPINGGRSSYTVEHAFGDVSYTTAMMDWRRYTNLHHSYAFAQRLIAGSSFGRDPRLFRFGGAFTFRGVDYGDLRGSNALLGNLEFRFPLIEQLRFGWPGRITLGGINGVIFLDAASAWQKGQTPRFFTHEGGFHSDDLLFAFGAGARVNLGYFILRYDFGRATNFQRPARESHHFVTLGADF</sequence>
<gene>
    <name evidence="3" type="ORF">E6K76_01885</name>
</gene>
<accession>A0A538T9U7</accession>
<feature type="compositionally biased region" description="Low complexity" evidence="2">
    <location>
        <begin position="644"/>
        <end position="654"/>
    </location>
</feature>
<dbReference type="InterPro" id="IPR011042">
    <property type="entry name" value="6-blade_b-propeller_TolB-like"/>
</dbReference>
<evidence type="ECO:0000313" key="3">
    <source>
        <dbReference type="EMBL" id="TMQ60411.1"/>
    </source>
</evidence>
<dbReference type="Proteomes" id="UP000316852">
    <property type="component" value="Unassembled WGS sequence"/>
</dbReference>
<dbReference type="Gene3D" id="2.40.160.50">
    <property type="entry name" value="membrane protein fhac: a member of the omp85/tpsb transporter family"/>
    <property type="match status" value="1"/>
</dbReference>
<reference evidence="3 4" key="1">
    <citation type="journal article" date="2019" name="Nat. Microbiol.">
        <title>Mediterranean grassland soil C-N compound turnover is dependent on rainfall and depth, and is mediated by genomically divergent microorganisms.</title>
        <authorList>
            <person name="Diamond S."/>
            <person name="Andeer P.F."/>
            <person name="Li Z."/>
            <person name="Crits-Christoph A."/>
            <person name="Burstein D."/>
            <person name="Anantharaman K."/>
            <person name="Lane K.R."/>
            <person name="Thomas B.C."/>
            <person name="Pan C."/>
            <person name="Northen T.R."/>
            <person name="Banfield J.F."/>
        </authorList>
    </citation>
    <scope>NUCLEOTIDE SEQUENCE [LARGE SCALE GENOMIC DNA]</scope>
    <source>
        <strain evidence="3">WS_6</strain>
    </source>
</reference>
<evidence type="ECO:0008006" key="5">
    <source>
        <dbReference type="Google" id="ProtNLM"/>
    </source>
</evidence>
<dbReference type="PANTHER" id="PTHR36842:SF1">
    <property type="entry name" value="PROTEIN TOLB"/>
    <property type="match status" value="1"/>
</dbReference>
<evidence type="ECO:0000256" key="1">
    <source>
        <dbReference type="ARBA" id="ARBA00009820"/>
    </source>
</evidence>
<feature type="region of interest" description="Disordered" evidence="2">
    <location>
        <begin position="619"/>
        <end position="654"/>
    </location>
</feature>